<dbReference type="OrthoDB" id="14911at2759"/>
<organism evidence="9 10">
    <name type="scientific">Ceriporiopsis subvermispora (strain B)</name>
    <name type="common">White-rot fungus</name>
    <name type="synonym">Gelatoporia subvermispora</name>
    <dbReference type="NCBI Taxonomy" id="914234"/>
    <lineage>
        <taxon>Eukaryota</taxon>
        <taxon>Fungi</taxon>
        <taxon>Dikarya</taxon>
        <taxon>Basidiomycota</taxon>
        <taxon>Agaricomycotina</taxon>
        <taxon>Agaricomycetes</taxon>
        <taxon>Polyporales</taxon>
        <taxon>Gelatoporiaceae</taxon>
        <taxon>Gelatoporia</taxon>
    </lineage>
</organism>
<dbReference type="PROSITE" id="PS50035">
    <property type="entry name" value="PLD"/>
    <property type="match status" value="1"/>
</dbReference>
<dbReference type="EMBL" id="KB445816">
    <property type="protein sequence ID" value="EMD31720.1"/>
    <property type="molecule type" value="Genomic_DNA"/>
</dbReference>
<keyword evidence="4" id="KW-0378">Hydrolase</keyword>
<dbReference type="SUPFAM" id="SSF56024">
    <property type="entry name" value="Phospholipase D/nuclease"/>
    <property type="match status" value="1"/>
</dbReference>
<keyword evidence="6" id="KW-0443">Lipid metabolism</keyword>
<comment type="catalytic activity">
    <reaction evidence="1">
        <text>a 1,2-diacyl-sn-glycero-3-phosphocholine + H2O = a 1,2-diacyl-sn-glycero-3-phosphate + choline + H(+)</text>
        <dbReference type="Rhea" id="RHEA:14445"/>
        <dbReference type="ChEBI" id="CHEBI:15354"/>
        <dbReference type="ChEBI" id="CHEBI:15377"/>
        <dbReference type="ChEBI" id="CHEBI:15378"/>
        <dbReference type="ChEBI" id="CHEBI:57643"/>
        <dbReference type="ChEBI" id="CHEBI:58608"/>
        <dbReference type="EC" id="3.1.4.4"/>
    </reaction>
</comment>
<gene>
    <name evidence="9" type="ORF">CERSUDRAFT_100185</name>
</gene>
<dbReference type="PANTHER" id="PTHR18896:SF76">
    <property type="entry name" value="PHOSPHOLIPASE"/>
    <property type="match status" value="1"/>
</dbReference>
<name>M2QI01_CERS8</name>
<keyword evidence="5" id="KW-0442">Lipid degradation</keyword>
<dbReference type="AlphaFoldDB" id="M2QI01"/>
<evidence type="ECO:0000256" key="6">
    <source>
        <dbReference type="ARBA" id="ARBA00023098"/>
    </source>
</evidence>
<evidence type="ECO:0000256" key="3">
    <source>
        <dbReference type="ARBA" id="ARBA00022737"/>
    </source>
</evidence>
<dbReference type="STRING" id="914234.M2QI01"/>
<dbReference type="Gene3D" id="3.30.870.10">
    <property type="entry name" value="Endonuclease Chain A"/>
    <property type="match status" value="1"/>
</dbReference>
<evidence type="ECO:0000256" key="5">
    <source>
        <dbReference type="ARBA" id="ARBA00022963"/>
    </source>
</evidence>
<sequence length="323" mass="34350">MIVDEQRVIMGSANINDRSQKGDGDSEIALVIEDDDIIDSQMDVAGPLADATLDLWNSIAKRNRDVFTEIFRPVPTNLVRTWEQYDNYVPKAITGHVVPEVPLARVKDRLPGVRGALVDCPIDFLIDQKDFVNDWFTRPQSPAVAALHGLFSGRPRSPSTATISSTYLSGGGASTAHGTCTSTDEGASIMGVLDSVSPPSPVPASMLVERKILERRERERVMQGLNDDNASTIRSSIGLGLGIGPPAVPSAHSPASPPFRALLSVPRHPYAEAASISTQPSSSTLTPSSKANTSGVSRSSSVQSNTSPQQGLIGGLQLLETSL</sequence>
<proteinExistence type="predicted"/>
<feature type="domain" description="PLD phosphodiesterase" evidence="8">
    <location>
        <begin position="1"/>
        <end position="19"/>
    </location>
</feature>
<dbReference type="GO" id="GO:0009395">
    <property type="term" value="P:phospholipid catabolic process"/>
    <property type="evidence" value="ECO:0007669"/>
    <property type="project" value="TreeGrafter"/>
</dbReference>
<reference evidence="9 10" key="1">
    <citation type="journal article" date="2012" name="Proc. Natl. Acad. Sci. U.S.A.">
        <title>Comparative genomics of Ceriporiopsis subvermispora and Phanerochaete chrysosporium provide insight into selective ligninolysis.</title>
        <authorList>
            <person name="Fernandez-Fueyo E."/>
            <person name="Ruiz-Duenas F.J."/>
            <person name="Ferreira P."/>
            <person name="Floudas D."/>
            <person name="Hibbett D.S."/>
            <person name="Canessa P."/>
            <person name="Larrondo L.F."/>
            <person name="James T.Y."/>
            <person name="Seelenfreund D."/>
            <person name="Lobos S."/>
            <person name="Polanco R."/>
            <person name="Tello M."/>
            <person name="Honda Y."/>
            <person name="Watanabe T."/>
            <person name="Watanabe T."/>
            <person name="Ryu J.S."/>
            <person name="Kubicek C.P."/>
            <person name="Schmoll M."/>
            <person name="Gaskell J."/>
            <person name="Hammel K.E."/>
            <person name="St John F.J."/>
            <person name="Vanden Wymelenberg A."/>
            <person name="Sabat G."/>
            <person name="Splinter BonDurant S."/>
            <person name="Syed K."/>
            <person name="Yadav J.S."/>
            <person name="Doddapaneni H."/>
            <person name="Subramanian V."/>
            <person name="Lavin J.L."/>
            <person name="Oguiza J.A."/>
            <person name="Perez G."/>
            <person name="Pisabarro A.G."/>
            <person name="Ramirez L."/>
            <person name="Santoyo F."/>
            <person name="Master E."/>
            <person name="Coutinho P.M."/>
            <person name="Henrissat B."/>
            <person name="Lombard V."/>
            <person name="Magnuson J.K."/>
            <person name="Kuees U."/>
            <person name="Hori C."/>
            <person name="Igarashi K."/>
            <person name="Samejima M."/>
            <person name="Held B.W."/>
            <person name="Barry K.W."/>
            <person name="LaButti K.M."/>
            <person name="Lapidus A."/>
            <person name="Lindquist E.A."/>
            <person name="Lucas S.M."/>
            <person name="Riley R."/>
            <person name="Salamov A.A."/>
            <person name="Hoffmeister D."/>
            <person name="Schwenk D."/>
            <person name="Hadar Y."/>
            <person name="Yarden O."/>
            <person name="de Vries R.P."/>
            <person name="Wiebenga A."/>
            <person name="Stenlid J."/>
            <person name="Eastwood D."/>
            <person name="Grigoriev I.V."/>
            <person name="Berka R.M."/>
            <person name="Blanchette R.A."/>
            <person name="Kersten P."/>
            <person name="Martinez A.T."/>
            <person name="Vicuna R."/>
            <person name="Cullen D."/>
        </authorList>
    </citation>
    <scope>NUCLEOTIDE SEQUENCE [LARGE SCALE GENOMIC DNA]</scope>
    <source>
        <strain evidence="9 10">B</strain>
    </source>
</reference>
<keyword evidence="3" id="KW-0677">Repeat</keyword>
<evidence type="ECO:0000256" key="1">
    <source>
        <dbReference type="ARBA" id="ARBA00000798"/>
    </source>
</evidence>
<dbReference type="HOGENOM" id="CLU_860520_0_0_1"/>
<evidence type="ECO:0000259" key="8">
    <source>
        <dbReference type="PROSITE" id="PS50035"/>
    </source>
</evidence>
<evidence type="ECO:0000256" key="2">
    <source>
        <dbReference type="ARBA" id="ARBA00012027"/>
    </source>
</evidence>
<dbReference type="GO" id="GO:0004630">
    <property type="term" value="F:phospholipase D activity"/>
    <property type="evidence" value="ECO:0007669"/>
    <property type="project" value="UniProtKB-EC"/>
</dbReference>
<dbReference type="EC" id="3.1.4.4" evidence="2"/>
<accession>M2QI01</accession>
<dbReference type="Proteomes" id="UP000016930">
    <property type="component" value="Unassembled WGS sequence"/>
</dbReference>
<feature type="region of interest" description="Disordered" evidence="7">
    <location>
        <begin position="273"/>
        <end position="323"/>
    </location>
</feature>
<dbReference type="InterPro" id="IPR001736">
    <property type="entry name" value="PLipase_D/transphosphatidylase"/>
</dbReference>
<keyword evidence="10" id="KW-1185">Reference proteome</keyword>
<dbReference type="InterPro" id="IPR015679">
    <property type="entry name" value="PLipase_D_fam"/>
</dbReference>
<evidence type="ECO:0000256" key="7">
    <source>
        <dbReference type="SAM" id="MobiDB-lite"/>
    </source>
</evidence>
<evidence type="ECO:0000313" key="10">
    <source>
        <dbReference type="Proteomes" id="UP000016930"/>
    </source>
</evidence>
<protein>
    <recommendedName>
        <fullName evidence="2">phospholipase D</fullName>
        <ecNumber evidence="2">3.1.4.4</ecNumber>
    </recommendedName>
</protein>
<evidence type="ECO:0000313" key="9">
    <source>
        <dbReference type="EMBL" id="EMD31720.1"/>
    </source>
</evidence>
<dbReference type="PANTHER" id="PTHR18896">
    <property type="entry name" value="PHOSPHOLIPASE D"/>
    <property type="match status" value="1"/>
</dbReference>
<evidence type="ECO:0000256" key="4">
    <source>
        <dbReference type="ARBA" id="ARBA00022801"/>
    </source>
</evidence>
<feature type="compositionally biased region" description="Low complexity" evidence="7">
    <location>
        <begin position="275"/>
        <end position="323"/>
    </location>
</feature>